<sequence>IGFYPTADIRTHCKYLDTDIGETSNVPVTDGEDLTINESFSFQINANSRKETDQLISAPALLTVSQQEGTCDQSLYEQLKKSEDLRTLGPVKSFDSIVSIYEAFTGDKVDREVSDTAVKKVNIKGKKGDKKKRDSKVKGKGSKGSKMSTKTSKSSSASKKQKKGDKASAVSIVKETGPMVYGMCAIDFLPLFYGKKSFTETLMINPIEKVCDERMPTYKNHPKIVVTVSIDQELNFRKPVIMNFTVESIYNLPTIMNSDMDYKICVMLPMEDSVRFD</sequence>
<evidence type="ECO:0000256" key="3">
    <source>
        <dbReference type="SAM" id="MobiDB-lite"/>
    </source>
</evidence>
<dbReference type="GO" id="GO:0070062">
    <property type="term" value="C:extracellular exosome"/>
    <property type="evidence" value="ECO:0007669"/>
    <property type="project" value="TreeGrafter"/>
</dbReference>
<feature type="compositionally biased region" description="Low complexity" evidence="3">
    <location>
        <begin position="144"/>
        <end position="158"/>
    </location>
</feature>
<protein>
    <submittedName>
        <fullName evidence="4">Uncharacterized protein</fullName>
    </submittedName>
</protein>
<feature type="non-terminal residue" evidence="4">
    <location>
        <position position="1"/>
    </location>
</feature>
<organism evidence="4 5">
    <name type="scientific">Rhamnusium bicolor</name>
    <dbReference type="NCBI Taxonomy" id="1586634"/>
    <lineage>
        <taxon>Eukaryota</taxon>
        <taxon>Metazoa</taxon>
        <taxon>Ecdysozoa</taxon>
        <taxon>Arthropoda</taxon>
        <taxon>Hexapoda</taxon>
        <taxon>Insecta</taxon>
        <taxon>Pterygota</taxon>
        <taxon>Neoptera</taxon>
        <taxon>Endopterygota</taxon>
        <taxon>Coleoptera</taxon>
        <taxon>Polyphaga</taxon>
        <taxon>Cucujiformia</taxon>
        <taxon>Chrysomeloidea</taxon>
        <taxon>Cerambycidae</taxon>
        <taxon>Lepturinae</taxon>
        <taxon>Rhagiini</taxon>
        <taxon>Rhamnusium</taxon>
    </lineage>
</organism>
<dbReference type="AlphaFoldDB" id="A0AAV8WL13"/>
<evidence type="ECO:0000256" key="1">
    <source>
        <dbReference type="ARBA" id="ARBA00022737"/>
    </source>
</evidence>
<evidence type="ECO:0000256" key="2">
    <source>
        <dbReference type="ARBA" id="ARBA00022803"/>
    </source>
</evidence>
<keyword evidence="2" id="KW-0802">TPR repeat</keyword>
<comment type="caution">
    <text evidence="4">The sequence shown here is derived from an EMBL/GenBank/DDBJ whole genome shotgun (WGS) entry which is preliminary data.</text>
</comment>
<name>A0AAV8WL13_9CUCU</name>
<dbReference type="PANTHER" id="PTHR44314:SF1">
    <property type="entry name" value="CILIA- AND FLAGELLA-ASSOCIATED PROTEIN 70"/>
    <property type="match status" value="1"/>
</dbReference>
<proteinExistence type="predicted"/>
<keyword evidence="5" id="KW-1185">Reference proteome</keyword>
<dbReference type="GO" id="GO:0060271">
    <property type="term" value="P:cilium assembly"/>
    <property type="evidence" value="ECO:0007669"/>
    <property type="project" value="TreeGrafter"/>
</dbReference>
<feature type="compositionally biased region" description="Basic residues" evidence="3">
    <location>
        <begin position="124"/>
        <end position="143"/>
    </location>
</feature>
<dbReference type="EMBL" id="JANEYF010005719">
    <property type="protein sequence ID" value="KAJ8927139.1"/>
    <property type="molecule type" value="Genomic_DNA"/>
</dbReference>
<reference evidence="4" key="1">
    <citation type="journal article" date="2023" name="Insect Mol. Biol.">
        <title>Genome sequencing provides insights into the evolution of gene families encoding plant cell wall-degrading enzymes in longhorned beetles.</title>
        <authorList>
            <person name="Shin N.R."/>
            <person name="Okamura Y."/>
            <person name="Kirsch R."/>
            <person name="Pauchet Y."/>
        </authorList>
    </citation>
    <scope>NUCLEOTIDE SEQUENCE</scope>
    <source>
        <strain evidence="4">RBIC_L_NR</strain>
    </source>
</reference>
<gene>
    <name evidence="4" type="ORF">NQ314_020412</name>
</gene>
<dbReference type="Proteomes" id="UP001162156">
    <property type="component" value="Unassembled WGS sequence"/>
</dbReference>
<feature type="region of interest" description="Disordered" evidence="3">
    <location>
        <begin position="124"/>
        <end position="163"/>
    </location>
</feature>
<evidence type="ECO:0000313" key="5">
    <source>
        <dbReference type="Proteomes" id="UP001162156"/>
    </source>
</evidence>
<dbReference type="GO" id="GO:0003341">
    <property type="term" value="P:cilium movement"/>
    <property type="evidence" value="ECO:0007669"/>
    <property type="project" value="TreeGrafter"/>
</dbReference>
<dbReference type="InterPro" id="IPR052628">
    <property type="entry name" value="CFAP70"/>
</dbReference>
<dbReference type="PANTHER" id="PTHR44314">
    <property type="entry name" value="CILIA- AND FLAGELLA-ASSOCIATED PROTEIN 70"/>
    <property type="match status" value="1"/>
</dbReference>
<evidence type="ECO:0000313" key="4">
    <source>
        <dbReference type="EMBL" id="KAJ8927139.1"/>
    </source>
</evidence>
<dbReference type="GO" id="GO:0031514">
    <property type="term" value="C:motile cilium"/>
    <property type="evidence" value="ECO:0007669"/>
    <property type="project" value="TreeGrafter"/>
</dbReference>
<accession>A0AAV8WL13</accession>
<keyword evidence="1" id="KW-0677">Repeat</keyword>